<evidence type="ECO:0000256" key="1">
    <source>
        <dbReference type="SAM" id="Phobius"/>
    </source>
</evidence>
<feature type="non-terminal residue" evidence="2">
    <location>
        <position position="1"/>
    </location>
</feature>
<dbReference type="Proteomes" id="UP000297245">
    <property type="component" value="Unassembled WGS sequence"/>
</dbReference>
<keyword evidence="3" id="KW-1185">Reference proteome</keyword>
<keyword evidence="1" id="KW-1133">Transmembrane helix</keyword>
<keyword evidence="1" id="KW-0812">Transmembrane</keyword>
<proteinExistence type="predicted"/>
<name>A0A4S8L7V6_DENBC</name>
<organism evidence="2 3">
    <name type="scientific">Dendrothele bispora (strain CBS 962.96)</name>
    <dbReference type="NCBI Taxonomy" id="1314807"/>
    <lineage>
        <taxon>Eukaryota</taxon>
        <taxon>Fungi</taxon>
        <taxon>Dikarya</taxon>
        <taxon>Basidiomycota</taxon>
        <taxon>Agaricomycotina</taxon>
        <taxon>Agaricomycetes</taxon>
        <taxon>Agaricomycetidae</taxon>
        <taxon>Agaricales</taxon>
        <taxon>Agaricales incertae sedis</taxon>
        <taxon>Dendrothele</taxon>
    </lineage>
</organism>
<sequence length="57" mass="6521">IFSRVYHQSPGIAGLNYIALGVGLFFASRVNARYMDKTYDLSQEKEWGCWRTRASCS</sequence>
<dbReference type="AlphaFoldDB" id="A0A4S8L7V6"/>
<gene>
    <name evidence="2" type="ORF">K435DRAFT_686954</name>
</gene>
<reference evidence="2 3" key="1">
    <citation type="journal article" date="2019" name="Nat. Ecol. Evol.">
        <title>Megaphylogeny resolves global patterns of mushroom evolution.</title>
        <authorList>
            <person name="Varga T."/>
            <person name="Krizsan K."/>
            <person name="Foldi C."/>
            <person name="Dima B."/>
            <person name="Sanchez-Garcia M."/>
            <person name="Sanchez-Ramirez S."/>
            <person name="Szollosi G.J."/>
            <person name="Szarkandi J.G."/>
            <person name="Papp V."/>
            <person name="Albert L."/>
            <person name="Andreopoulos W."/>
            <person name="Angelini C."/>
            <person name="Antonin V."/>
            <person name="Barry K.W."/>
            <person name="Bougher N.L."/>
            <person name="Buchanan P."/>
            <person name="Buyck B."/>
            <person name="Bense V."/>
            <person name="Catcheside P."/>
            <person name="Chovatia M."/>
            <person name="Cooper J."/>
            <person name="Damon W."/>
            <person name="Desjardin D."/>
            <person name="Finy P."/>
            <person name="Geml J."/>
            <person name="Haridas S."/>
            <person name="Hughes K."/>
            <person name="Justo A."/>
            <person name="Karasinski D."/>
            <person name="Kautmanova I."/>
            <person name="Kiss B."/>
            <person name="Kocsube S."/>
            <person name="Kotiranta H."/>
            <person name="LaButti K.M."/>
            <person name="Lechner B.E."/>
            <person name="Liimatainen K."/>
            <person name="Lipzen A."/>
            <person name="Lukacs Z."/>
            <person name="Mihaltcheva S."/>
            <person name="Morgado L.N."/>
            <person name="Niskanen T."/>
            <person name="Noordeloos M.E."/>
            <person name="Ohm R.A."/>
            <person name="Ortiz-Santana B."/>
            <person name="Ovrebo C."/>
            <person name="Racz N."/>
            <person name="Riley R."/>
            <person name="Savchenko A."/>
            <person name="Shiryaev A."/>
            <person name="Soop K."/>
            <person name="Spirin V."/>
            <person name="Szebenyi C."/>
            <person name="Tomsovsky M."/>
            <person name="Tulloss R.E."/>
            <person name="Uehling J."/>
            <person name="Grigoriev I.V."/>
            <person name="Vagvolgyi C."/>
            <person name="Papp T."/>
            <person name="Martin F.M."/>
            <person name="Miettinen O."/>
            <person name="Hibbett D.S."/>
            <person name="Nagy L.G."/>
        </authorList>
    </citation>
    <scope>NUCLEOTIDE SEQUENCE [LARGE SCALE GENOMIC DNA]</scope>
    <source>
        <strain evidence="2 3">CBS 962.96</strain>
    </source>
</reference>
<dbReference type="OrthoDB" id="6770063at2759"/>
<evidence type="ECO:0000313" key="3">
    <source>
        <dbReference type="Proteomes" id="UP000297245"/>
    </source>
</evidence>
<dbReference type="EMBL" id="ML179581">
    <property type="protein sequence ID" value="THU84764.1"/>
    <property type="molecule type" value="Genomic_DNA"/>
</dbReference>
<accession>A0A4S8L7V6</accession>
<feature type="transmembrane region" description="Helical" evidence="1">
    <location>
        <begin position="12"/>
        <end position="32"/>
    </location>
</feature>
<evidence type="ECO:0000313" key="2">
    <source>
        <dbReference type="EMBL" id="THU84764.1"/>
    </source>
</evidence>
<keyword evidence="1" id="KW-0472">Membrane</keyword>
<protein>
    <submittedName>
        <fullName evidence="2">Uncharacterized protein</fullName>
    </submittedName>
</protein>